<name>A0A365NAA2_GIBIN</name>
<protein>
    <submittedName>
        <fullName evidence="4">Uncharacterized protein</fullName>
    </submittedName>
</protein>
<feature type="compositionally biased region" description="Low complexity" evidence="1">
    <location>
        <begin position="1474"/>
        <end position="1494"/>
    </location>
</feature>
<dbReference type="Proteomes" id="UP000251714">
    <property type="component" value="Unassembled WGS sequence"/>
</dbReference>
<evidence type="ECO:0000259" key="2">
    <source>
        <dbReference type="Pfam" id="PF06985"/>
    </source>
</evidence>
<dbReference type="InterPro" id="IPR010730">
    <property type="entry name" value="HET"/>
</dbReference>
<dbReference type="Pfam" id="PF06985">
    <property type="entry name" value="HET"/>
    <property type="match status" value="1"/>
</dbReference>
<feature type="domain" description="Heterokaryon incompatibility" evidence="2">
    <location>
        <begin position="689"/>
        <end position="836"/>
    </location>
</feature>
<dbReference type="EMBL" id="PKMI01000016">
    <property type="protein sequence ID" value="RBA17740.1"/>
    <property type="molecule type" value="Genomic_DNA"/>
</dbReference>
<evidence type="ECO:0000313" key="4">
    <source>
        <dbReference type="EMBL" id="RBA17740.1"/>
    </source>
</evidence>
<feature type="compositionally biased region" description="Acidic residues" evidence="1">
    <location>
        <begin position="1495"/>
        <end position="1505"/>
    </location>
</feature>
<feature type="domain" description="DUF7708" evidence="3">
    <location>
        <begin position="76"/>
        <end position="221"/>
    </location>
</feature>
<dbReference type="PANTHER" id="PTHR33112:SF12">
    <property type="entry name" value="HETEROKARYON INCOMPATIBILITY DOMAIN-CONTAINING PROTEIN"/>
    <property type="match status" value="1"/>
</dbReference>
<organism evidence="4 5">
    <name type="scientific">Gibberella intermedia</name>
    <name type="common">Bulb rot disease fungus</name>
    <name type="synonym">Fusarium proliferatum</name>
    <dbReference type="NCBI Taxonomy" id="948311"/>
    <lineage>
        <taxon>Eukaryota</taxon>
        <taxon>Fungi</taxon>
        <taxon>Dikarya</taxon>
        <taxon>Ascomycota</taxon>
        <taxon>Pezizomycotina</taxon>
        <taxon>Sordariomycetes</taxon>
        <taxon>Hypocreomycetidae</taxon>
        <taxon>Hypocreales</taxon>
        <taxon>Nectriaceae</taxon>
        <taxon>Fusarium</taxon>
        <taxon>Fusarium fujikuroi species complex</taxon>
    </lineage>
</organism>
<evidence type="ECO:0000256" key="1">
    <source>
        <dbReference type="SAM" id="MobiDB-lite"/>
    </source>
</evidence>
<gene>
    <name evidence="4" type="ORF">FPRO05_11455</name>
</gene>
<evidence type="ECO:0000313" key="5">
    <source>
        <dbReference type="Proteomes" id="UP000251714"/>
    </source>
</evidence>
<feature type="region of interest" description="Disordered" evidence="1">
    <location>
        <begin position="1464"/>
        <end position="1505"/>
    </location>
</feature>
<evidence type="ECO:0000259" key="3">
    <source>
        <dbReference type="Pfam" id="PF24809"/>
    </source>
</evidence>
<dbReference type="InterPro" id="IPR056125">
    <property type="entry name" value="DUF7708"/>
</dbReference>
<dbReference type="Pfam" id="PF24809">
    <property type="entry name" value="DUF7708"/>
    <property type="match status" value="1"/>
</dbReference>
<reference evidence="4 5" key="1">
    <citation type="submission" date="2017-12" db="EMBL/GenBank/DDBJ databases">
        <title>Genome sequence of the mycotoxigenic crop pathogen Fusarium proliferatum, strain ITEM 2341 from Date Palm.</title>
        <authorList>
            <person name="Almiman B.F."/>
            <person name="Shittu T.A."/>
            <person name="Muthumeenakshi S."/>
            <person name="Baroncelli R."/>
            <person name="Sreenivasaprasada S."/>
        </authorList>
    </citation>
    <scope>NUCLEOTIDE SEQUENCE [LARGE SCALE GENOMIC DNA]</scope>
    <source>
        <strain evidence="4 5">ITEM 2341</strain>
    </source>
</reference>
<accession>A0A365NAA2</accession>
<sequence length="1916" mass="219433">MSIDLVFQSWYKGDDATGIAQEAFKSVKKHFEQSNSLSSDEKALLGKKSSLQDVEKAVSDAFAKYEAKSEASKTRRWLLKASESICHYGQVLDVFVQHHPEYVSLAWGLMKVMFISVVNHGETLKLLSKSLFEVAQRLPRIEHLSALYPTKNMKIAIESLYSCIMEFLLIAHSWCNESKFKHIYHSFTRPHELRYSDLLQRIETCTGNINELATVGSQTELRVMHNTQSSKLNEIISNLQTSEKTRQSQIDGLNCAISRLEISSRDHGRKLDLIMQWLEASGLTINDLLTKIETFHSIQTSAQLDTNQKLSSLQLSQALATFSQSLENPKSLYKHHLFLRNRRASGRGAAVTTNEFWLSPKLARWSSCPHSSLAIIRGSFTTRWAIQDFVIDIIQAVTMMNIPALWVLGSANKTSSNAMLSPADLVRYLTYQALQIEGTVTTEKQMSLRHSQLEEAKTSQDWLALFKLIMQDLGGQIYIIIDLATVSSGPKLSSQANLISQMNEMLEDLGNKKPQKGSRTKIPLDPRILDAEAKRLRIRAPAWSLGVAIRIKNSSCPLCRLFISQWDPDFIADSSTVEVELRWILGPAGRWAFTTYGARDYTWIGFSSGIETSGHPDPTSGLFLEPWTDPLVDTSRILRWISSCEELHSSECAMPTDLPFAEAFPGLRVLRVIDVEDHCVVEMTSLEKYIALSYVWGAVANFRLTKANRTTLLMPRSLEKVFKMLPNTIKDAITLTRRLGCRYLWVDALCLLQNNTEDLKLGVNVMDLVYERAWLTIVAACGHDADARLPGVQEGTRDGSSNSFKIMPSVEMGIVTGLDGLLERSVYHSRAWTFQEQVLSRRVLYFVENKVFYRCRAAEHAEHFVDDLSQTSADWTPGASHSMSVLVNDPVIHLSTMLSLYTKRVLTNQNDTLRAMAGIIRRIAERMKCNFFQGLPTAMLDKFITFFADGTILHRRSTFPSYSWTGWRGCVDMNLQFTCENMTMTENTKMWLRDRTWIIWYKRNSSGITQLVWDPNASLSDMEYAGYRHRRPFRDGRYVPNQLDTRQTMPTEEVSFSREVPSYPMLQFWTLSLFYRISDVDVFRGTGCLQDSNNKKCGFVFLDGFDETEFFESCGAYGVILLSETSNPRFLDSRWVQSQDPYPLAAGQWRFYNIMILEWNGGIAERRGSGLLHQGAVEFSLDPDSRAKLVNFVDIFMQSVVEDAAQQRKQYPERYEVPDENQVIISDEAAVKIESTVRRWHPEVYWPDGSDDLKTFKQPTTKRLCPHTKESDNCGCVLPYKERKMSAFQRPQVQNDCFKFDIDNQESFRNLQIVESLILHGEMDAILCSCAYEECQLAKWREHRECDCTQVYFGWRSIYEDAIRMYVILNVLEQFPETYDADGSPIEDYRNLAAYQQAVRSSTESGYRSEIAMFPHRDFLGIEKDQFWWNPRPHDVPRWKHIMRFDTNGFENYQKGLDRFGFSCSDDESDAESHNGSSTNSGNKSSAENDSGDGSSDEPEEKDPEEVENMFYTLGFYPLGLMSYDDFLNFEKLMEYRPSPPDVSHVRSILFQKGLPIEITDRILEDATKALVRSAMEKLDIPPALKRMMMRKIAYSDFAALILACMPHEQVVDCTIGDRTSILPWLLSASPEAGRPLGWLKRDRKVKVSDEEDNYNRKRMAFPMTNITLQKKEEYEFSDEEEYVVDYGKELSMEEYQQKGISKGILANYCFANLTEIRIRAVENPKSIEVPWTIEPLLLSSTLKILRTLGTAWYGDELTGFVWPEHKNYNLEYFSLLESYVDAEGLSTILTRYPKLKGISIRLPDEDRETTINYDMGFSEDEECTLNFDDFGDVLRKHGQNFEKFDLNPFFFESYRTFQRNRGPGEGIIGSLRELKSLRHLGVSKEALIGEIEPLSRLSEVLPELIETLHLYCGGI</sequence>
<proteinExistence type="predicted"/>
<comment type="caution">
    <text evidence="4">The sequence shown here is derived from an EMBL/GenBank/DDBJ whole genome shotgun (WGS) entry which is preliminary data.</text>
</comment>
<dbReference type="PANTHER" id="PTHR33112">
    <property type="entry name" value="DOMAIN PROTEIN, PUTATIVE-RELATED"/>
    <property type="match status" value="1"/>
</dbReference>